<dbReference type="PANTHER" id="PTHR47723">
    <property type="entry name" value="OS05G0353850 PROTEIN"/>
    <property type="match status" value="1"/>
</dbReference>
<feature type="signal peptide" evidence="1">
    <location>
        <begin position="1"/>
        <end position="23"/>
    </location>
</feature>
<accession>A0AAD4VRK5</accession>
<dbReference type="PANTHER" id="PTHR47723:SF19">
    <property type="entry name" value="POLYNUCLEOTIDYL TRANSFERASE, RIBONUCLEASE H-LIKE SUPERFAMILY PROTEIN"/>
    <property type="match status" value="1"/>
</dbReference>
<feature type="domain" description="RNase H type-1" evidence="2">
    <location>
        <begin position="15"/>
        <end position="90"/>
    </location>
</feature>
<feature type="chain" id="PRO_5042294680" description="RNase H type-1 domain-containing protein" evidence="1">
    <location>
        <begin position="24"/>
        <end position="127"/>
    </location>
</feature>
<dbReference type="InterPro" id="IPR012337">
    <property type="entry name" value="RNaseH-like_sf"/>
</dbReference>
<dbReference type="CDD" id="cd06222">
    <property type="entry name" value="RNase_H_like"/>
    <property type="match status" value="1"/>
</dbReference>
<keyword evidence="4" id="KW-1185">Reference proteome</keyword>
<dbReference type="InterPro" id="IPR002156">
    <property type="entry name" value="RNaseH_domain"/>
</dbReference>
<dbReference type="InterPro" id="IPR053151">
    <property type="entry name" value="RNase_H-like"/>
</dbReference>
<dbReference type="SUPFAM" id="SSF53098">
    <property type="entry name" value="Ribonuclease H-like"/>
    <property type="match status" value="1"/>
</dbReference>
<evidence type="ECO:0000259" key="2">
    <source>
        <dbReference type="Pfam" id="PF13456"/>
    </source>
</evidence>
<dbReference type="InterPro" id="IPR044730">
    <property type="entry name" value="RNase_H-like_dom_plant"/>
</dbReference>
<dbReference type="EMBL" id="JAJFAZ020000005">
    <property type="protein sequence ID" value="KAI5328786.1"/>
    <property type="molecule type" value="Genomic_DNA"/>
</dbReference>
<evidence type="ECO:0000256" key="1">
    <source>
        <dbReference type="SAM" id="SignalP"/>
    </source>
</evidence>
<dbReference type="GO" id="GO:0004523">
    <property type="term" value="F:RNA-DNA hybrid ribonuclease activity"/>
    <property type="evidence" value="ECO:0007669"/>
    <property type="project" value="InterPro"/>
</dbReference>
<proteinExistence type="predicted"/>
<dbReference type="Gene3D" id="3.30.420.10">
    <property type="entry name" value="Ribonuclease H-like superfamily/Ribonuclease H"/>
    <property type="match status" value="1"/>
</dbReference>
<gene>
    <name evidence="3" type="ORF">L3X38_028183</name>
</gene>
<reference evidence="3 4" key="1">
    <citation type="journal article" date="2022" name="G3 (Bethesda)">
        <title>Whole-genome sequence and methylome profiling of the almond [Prunus dulcis (Mill.) D.A. Webb] cultivar 'Nonpareil'.</title>
        <authorList>
            <person name="D'Amico-Willman K.M."/>
            <person name="Ouma W.Z."/>
            <person name="Meulia T."/>
            <person name="Sideli G.M."/>
            <person name="Gradziel T.M."/>
            <person name="Fresnedo-Ramirez J."/>
        </authorList>
    </citation>
    <scope>NUCLEOTIDE SEQUENCE [LARGE SCALE GENOMIC DNA]</scope>
    <source>
        <strain evidence="3">Clone GOH B32 T37-40</strain>
    </source>
</reference>
<evidence type="ECO:0000313" key="3">
    <source>
        <dbReference type="EMBL" id="KAI5328786.1"/>
    </source>
</evidence>
<name>A0AAD4VRK5_PRUDU</name>
<protein>
    <recommendedName>
        <fullName evidence="2">RNase H type-1 domain-containing protein</fullName>
    </recommendedName>
</protein>
<dbReference type="Proteomes" id="UP001054821">
    <property type="component" value="Chromosome 5"/>
</dbReference>
<dbReference type="AlphaFoldDB" id="A0AAD4VRK5"/>
<sequence length="127" mass="14213">MGCGVFICMQLITVGLYHGLKLAQSLQVTKLIVETDSTIVLHLLNAELEPNHPLLTLLNMCRVCWKSSWDCSIFHVFREVNFAADSLAKMGHEMEMGIHCFVLPPGGITGVLQEDRDGLLRSRLIYV</sequence>
<evidence type="ECO:0000313" key="4">
    <source>
        <dbReference type="Proteomes" id="UP001054821"/>
    </source>
</evidence>
<comment type="caution">
    <text evidence="3">The sequence shown here is derived from an EMBL/GenBank/DDBJ whole genome shotgun (WGS) entry which is preliminary data.</text>
</comment>
<dbReference type="GO" id="GO:0003676">
    <property type="term" value="F:nucleic acid binding"/>
    <property type="evidence" value="ECO:0007669"/>
    <property type="project" value="InterPro"/>
</dbReference>
<dbReference type="Pfam" id="PF13456">
    <property type="entry name" value="RVT_3"/>
    <property type="match status" value="1"/>
</dbReference>
<organism evidence="3 4">
    <name type="scientific">Prunus dulcis</name>
    <name type="common">Almond</name>
    <name type="synonym">Amygdalus dulcis</name>
    <dbReference type="NCBI Taxonomy" id="3755"/>
    <lineage>
        <taxon>Eukaryota</taxon>
        <taxon>Viridiplantae</taxon>
        <taxon>Streptophyta</taxon>
        <taxon>Embryophyta</taxon>
        <taxon>Tracheophyta</taxon>
        <taxon>Spermatophyta</taxon>
        <taxon>Magnoliopsida</taxon>
        <taxon>eudicotyledons</taxon>
        <taxon>Gunneridae</taxon>
        <taxon>Pentapetalae</taxon>
        <taxon>rosids</taxon>
        <taxon>fabids</taxon>
        <taxon>Rosales</taxon>
        <taxon>Rosaceae</taxon>
        <taxon>Amygdaloideae</taxon>
        <taxon>Amygdaleae</taxon>
        <taxon>Prunus</taxon>
    </lineage>
</organism>
<dbReference type="InterPro" id="IPR036397">
    <property type="entry name" value="RNaseH_sf"/>
</dbReference>
<keyword evidence="1" id="KW-0732">Signal</keyword>